<evidence type="ECO:0000313" key="13">
    <source>
        <dbReference type="EMBL" id="JAV45247.1"/>
    </source>
</evidence>
<feature type="compositionally biased region" description="Polar residues" evidence="11">
    <location>
        <begin position="17"/>
        <end position="27"/>
    </location>
</feature>
<dbReference type="Pfam" id="PF02892">
    <property type="entry name" value="zf-BED"/>
    <property type="match status" value="1"/>
</dbReference>
<evidence type="ECO:0000256" key="6">
    <source>
        <dbReference type="ARBA" id="ARBA00023015"/>
    </source>
</evidence>
<keyword evidence="4 10" id="KW-0863">Zinc-finger</keyword>
<evidence type="ECO:0000256" key="9">
    <source>
        <dbReference type="ARBA" id="ARBA00023242"/>
    </source>
</evidence>
<dbReference type="AlphaFoldDB" id="A0A1S8AD37"/>
<keyword evidence="5" id="KW-0862">Zinc</keyword>
<proteinExistence type="predicted"/>
<dbReference type="InterPro" id="IPR036236">
    <property type="entry name" value="Znf_C2H2_sf"/>
</dbReference>
<sequence length="673" mass="77043">MKDEPEDVPEVEVEYGNNRNGEMLHNSSNKRSRTTSDCWDHFTKITVLGIKKAKCIHCGAELTAGSGTSHLNRHVRSCLSRTQQKDQVDDCLEKKEVTKDDGTCGVALQSFDPIVASHKLATLIVKHELPLRFVEYDAFKDLMSYCNPLAKNMCRSTLKIEIFKLYNSEKAKTMKLLENNDSRVAITTDLRTTSNQKKGYMVVTGHFIDNSWRLQSRILRFINVPAPHTVECLSQVLVKCLWDWNVDKKLSTITLDSCTTNEAMVDRVKGMIPTESMVLNGKFFHMRCAAHILNLIVKDGLKVIEGGIGKIRESVSYWSSSPKRLKTFEMTAHQLQIVCERKLVLDCPTRWNSTFDMLDVAVMYKNVFSRLQHCESHYKCLPSDKEWELAEKMLDYLRPFYSLTDVFSGTAYPTAIMFFPVICKMRKSLMEWQMSPIPEVKLMADGMIEKFLKYWQEIHMVLVMAVILDPRFKMLMIEFYFPKIYAVGVAEQIKRVRDLCEEIFNYYEVTSTALTCGAVAESSLAVGHSLKGQRQLGFLNWAAFEAFASQNTKLTKSQSELERYLEEPLVERTADFDVLTWWKMNKDRYPVLAEIAKDILAIPVTTVASKSAFNVEGRSLSPHRSRLHPDTLEAIMCAQHWLWAADRGAIPEEEIFTGDELNDDEDNGPQILN</sequence>
<protein>
    <submittedName>
        <fullName evidence="13">BED zinc finger</fullName>
    </submittedName>
</protein>
<keyword evidence="7" id="KW-0238">DNA-binding</keyword>
<dbReference type="Pfam" id="PF05699">
    <property type="entry name" value="Dimer_Tnp_hAT"/>
    <property type="match status" value="1"/>
</dbReference>
<dbReference type="Pfam" id="PF14372">
    <property type="entry name" value="hAT-like_RNase-H"/>
    <property type="match status" value="1"/>
</dbReference>
<dbReference type="EMBL" id="GFAY01000403">
    <property type="protein sequence ID" value="JAV45247.1"/>
    <property type="molecule type" value="Transcribed_RNA"/>
</dbReference>
<evidence type="ECO:0000256" key="2">
    <source>
        <dbReference type="ARBA" id="ARBA00011738"/>
    </source>
</evidence>
<organism evidence="13">
    <name type="scientific">Citrus limon</name>
    <name type="common">Lemon</name>
    <name type="synonym">Citrus medica var. limon</name>
    <dbReference type="NCBI Taxonomy" id="2708"/>
    <lineage>
        <taxon>Eukaryota</taxon>
        <taxon>Viridiplantae</taxon>
        <taxon>Streptophyta</taxon>
        <taxon>Embryophyta</taxon>
        <taxon>Tracheophyta</taxon>
        <taxon>Spermatophyta</taxon>
        <taxon>Magnoliopsida</taxon>
        <taxon>eudicotyledons</taxon>
        <taxon>Gunneridae</taxon>
        <taxon>Pentapetalae</taxon>
        <taxon>rosids</taxon>
        <taxon>malvids</taxon>
        <taxon>Sapindales</taxon>
        <taxon>Rutaceae</taxon>
        <taxon>Aurantioideae</taxon>
        <taxon>Citrus</taxon>
    </lineage>
</organism>
<dbReference type="InterPro" id="IPR052035">
    <property type="entry name" value="ZnF_BED_domain_contain"/>
</dbReference>
<dbReference type="PANTHER" id="PTHR46481:SF11">
    <property type="entry name" value="ZINC FINGER BED DOMAIN-CONTAINING PROTEIN RICESLEEPER 2-LIKE"/>
    <property type="match status" value="1"/>
</dbReference>
<keyword evidence="3" id="KW-0479">Metal-binding</keyword>
<dbReference type="InterPro" id="IPR012337">
    <property type="entry name" value="RNaseH-like_sf"/>
</dbReference>
<name>A0A1S8AD37_CITLI</name>
<dbReference type="GO" id="GO:0046983">
    <property type="term" value="F:protein dimerization activity"/>
    <property type="evidence" value="ECO:0007669"/>
    <property type="project" value="InterPro"/>
</dbReference>
<keyword evidence="9" id="KW-0539">Nucleus</keyword>
<evidence type="ECO:0000259" key="12">
    <source>
        <dbReference type="PROSITE" id="PS50808"/>
    </source>
</evidence>
<dbReference type="SUPFAM" id="SSF53098">
    <property type="entry name" value="Ribonuclease H-like"/>
    <property type="match status" value="1"/>
</dbReference>
<keyword evidence="8" id="KW-0804">Transcription</keyword>
<reference evidence="13" key="1">
    <citation type="submission" date="2016-12" db="EMBL/GenBank/DDBJ databases">
        <title>Transcriptomic, proteomic, and metabolomic analysis of Citrus limon response to graft inoculation by Candidatus Liberibacter asiaticus.</title>
        <authorList>
            <person name="Ramsey J."/>
            <person name="Chin E."/>
            <person name="Chavez J."/>
            <person name="Saha S."/>
            <person name="Mischuk D."/>
            <person name="Mahoney J."/>
            <person name="Mohr J."/>
            <person name="Robison F."/>
            <person name="Godfrey K."/>
            <person name="Levesque C."/>
            <person name="Foster L."/>
            <person name="Xu Y."/>
            <person name="Strickler S."/>
            <person name="Fernandez-Pozo N."/>
            <person name="Polek M.L."/>
            <person name="Giovannoni J."/>
            <person name="Mueller L.A."/>
            <person name="Slupsky C."/>
            <person name="Bruce J."/>
            <person name="Cilia M."/>
        </authorList>
    </citation>
    <scope>NUCLEOTIDE SEQUENCE</scope>
</reference>
<evidence type="ECO:0000256" key="11">
    <source>
        <dbReference type="SAM" id="MobiDB-lite"/>
    </source>
</evidence>
<evidence type="ECO:0000256" key="4">
    <source>
        <dbReference type="ARBA" id="ARBA00022771"/>
    </source>
</evidence>
<keyword evidence="6" id="KW-0805">Transcription regulation</keyword>
<dbReference type="GO" id="GO:0005634">
    <property type="term" value="C:nucleus"/>
    <property type="evidence" value="ECO:0007669"/>
    <property type="project" value="UniProtKB-SubCell"/>
</dbReference>
<dbReference type="SUPFAM" id="SSF57667">
    <property type="entry name" value="beta-beta-alpha zinc fingers"/>
    <property type="match status" value="1"/>
</dbReference>
<feature type="region of interest" description="Disordered" evidence="11">
    <location>
        <begin position="1"/>
        <end position="31"/>
    </location>
</feature>
<evidence type="ECO:0000256" key="8">
    <source>
        <dbReference type="ARBA" id="ARBA00023163"/>
    </source>
</evidence>
<comment type="subcellular location">
    <subcellularLocation>
        <location evidence="1">Nucleus</location>
    </subcellularLocation>
</comment>
<dbReference type="SMART" id="SM00614">
    <property type="entry name" value="ZnF_BED"/>
    <property type="match status" value="1"/>
</dbReference>
<feature type="compositionally biased region" description="Acidic residues" evidence="11">
    <location>
        <begin position="1"/>
        <end position="13"/>
    </location>
</feature>
<evidence type="ECO:0000256" key="3">
    <source>
        <dbReference type="ARBA" id="ARBA00022723"/>
    </source>
</evidence>
<evidence type="ECO:0000256" key="1">
    <source>
        <dbReference type="ARBA" id="ARBA00004123"/>
    </source>
</evidence>
<dbReference type="PROSITE" id="PS50808">
    <property type="entry name" value="ZF_BED"/>
    <property type="match status" value="1"/>
</dbReference>
<evidence type="ECO:0000256" key="5">
    <source>
        <dbReference type="ARBA" id="ARBA00022833"/>
    </source>
</evidence>
<dbReference type="InterPro" id="IPR003656">
    <property type="entry name" value="Znf_BED"/>
</dbReference>
<dbReference type="GO" id="GO:0008270">
    <property type="term" value="F:zinc ion binding"/>
    <property type="evidence" value="ECO:0007669"/>
    <property type="project" value="UniProtKB-KW"/>
</dbReference>
<dbReference type="InterPro" id="IPR025525">
    <property type="entry name" value="hAT-like_transposase_RNase-H"/>
</dbReference>
<dbReference type="GO" id="GO:0003677">
    <property type="term" value="F:DNA binding"/>
    <property type="evidence" value="ECO:0007669"/>
    <property type="project" value="UniProtKB-KW"/>
</dbReference>
<accession>A0A1S8AD37</accession>
<feature type="domain" description="BED-type" evidence="12">
    <location>
        <begin position="33"/>
        <end position="85"/>
    </location>
</feature>
<evidence type="ECO:0000256" key="10">
    <source>
        <dbReference type="PROSITE-ProRule" id="PRU00027"/>
    </source>
</evidence>
<comment type="subunit">
    <text evidence="2">Homodimer.</text>
</comment>
<dbReference type="PANTHER" id="PTHR46481">
    <property type="entry name" value="ZINC FINGER BED DOMAIN-CONTAINING PROTEIN 4"/>
    <property type="match status" value="1"/>
</dbReference>
<dbReference type="InterPro" id="IPR008906">
    <property type="entry name" value="HATC_C_dom"/>
</dbReference>
<evidence type="ECO:0000256" key="7">
    <source>
        <dbReference type="ARBA" id="ARBA00023125"/>
    </source>
</evidence>